<dbReference type="SUPFAM" id="SSF81383">
    <property type="entry name" value="F-box domain"/>
    <property type="match status" value="1"/>
</dbReference>
<evidence type="ECO:0000313" key="3">
    <source>
        <dbReference type="EMBL" id="WVZ87131.1"/>
    </source>
</evidence>
<reference evidence="3 4" key="1">
    <citation type="submission" date="2024-02" db="EMBL/GenBank/DDBJ databases">
        <title>High-quality chromosome-scale genome assembly of Pensacola bahiagrass (Paspalum notatum Flugge var. saurae).</title>
        <authorList>
            <person name="Vega J.M."/>
            <person name="Podio M."/>
            <person name="Orjuela J."/>
            <person name="Siena L.A."/>
            <person name="Pessino S.C."/>
            <person name="Combes M.C."/>
            <person name="Mariac C."/>
            <person name="Albertini E."/>
            <person name="Pupilli F."/>
            <person name="Ortiz J.P.A."/>
            <person name="Leblanc O."/>
        </authorList>
    </citation>
    <scope>NUCLEOTIDE SEQUENCE [LARGE SCALE GENOMIC DNA]</scope>
    <source>
        <strain evidence="3">R1</strain>
        <tissue evidence="3">Leaf</tissue>
    </source>
</reference>
<feature type="compositionally biased region" description="Basic residues" evidence="1">
    <location>
        <begin position="1"/>
        <end position="11"/>
    </location>
</feature>
<sequence>MASRKAKRRRTAPPSPAGFAADGGGGVDMISGLCDDVLVRILERLPDARDVLRTGALSRRWRGLWTRVSALRFATEPEFFTQAAAAERYIAFVNDALALRAAAQTSSDPAAVEHLAVSLKMKRYPEPLERKRERGRKMSRLVVPSVDAAHGWIRYAVQHGLRSLAVDLRLPARAYGSHGLGLPVMLLGGLPSSDKLETMRLGLGGAMVTLPAAAQFASLTDLSLERMVIADVGGDDDSLARLLSTTTMFVYASTVLAVG</sequence>
<feature type="domain" description="F-box" evidence="2">
    <location>
        <begin position="30"/>
        <end position="69"/>
    </location>
</feature>
<name>A0AAQ3X748_PASNO</name>
<evidence type="ECO:0000256" key="1">
    <source>
        <dbReference type="SAM" id="MobiDB-lite"/>
    </source>
</evidence>
<dbReference type="AlphaFoldDB" id="A0AAQ3X748"/>
<dbReference type="InterPro" id="IPR036047">
    <property type="entry name" value="F-box-like_dom_sf"/>
</dbReference>
<keyword evidence="4" id="KW-1185">Reference proteome</keyword>
<protein>
    <recommendedName>
        <fullName evidence="2">F-box domain-containing protein</fullName>
    </recommendedName>
</protein>
<proteinExistence type="predicted"/>
<dbReference type="InterPro" id="IPR001810">
    <property type="entry name" value="F-box_dom"/>
</dbReference>
<dbReference type="InterPro" id="IPR055312">
    <property type="entry name" value="FBL15-like"/>
</dbReference>
<dbReference type="PANTHER" id="PTHR34709">
    <property type="entry name" value="OS10G0396666 PROTEIN"/>
    <property type="match status" value="1"/>
</dbReference>
<accession>A0AAQ3X748</accession>
<gene>
    <name evidence="3" type="ORF">U9M48_033823</name>
</gene>
<dbReference type="Pfam" id="PF00646">
    <property type="entry name" value="F-box"/>
    <property type="match status" value="1"/>
</dbReference>
<dbReference type="PANTHER" id="PTHR34709:SF28">
    <property type="entry name" value="OS08G0272601 PROTEIN"/>
    <property type="match status" value="1"/>
</dbReference>
<feature type="region of interest" description="Disordered" evidence="1">
    <location>
        <begin position="1"/>
        <end position="21"/>
    </location>
</feature>
<evidence type="ECO:0000313" key="4">
    <source>
        <dbReference type="Proteomes" id="UP001341281"/>
    </source>
</evidence>
<organism evidence="3 4">
    <name type="scientific">Paspalum notatum var. saurae</name>
    <dbReference type="NCBI Taxonomy" id="547442"/>
    <lineage>
        <taxon>Eukaryota</taxon>
        <taxon>Viridiplantae</taxon>
        <taxon>Streptophyta</taxon>
        <taxon>Embryophyta</taxon>
        <taxon>Tracheophyta</taxon>
        <taxon>Spermatophyta</taxon>
        <taxon>Magnoliopsida</taxon>
        <taxon>Liliopsida</taxon>
        <taxon>Poales</taxon>
        <taxon>Poaceae</taxon>
        <taxon>PACMAD clade</taxon>
        <taxon>Panicoideae</taxon>
        <taxon>Andropogonodae</taxon>
        <taxon>Paspaleae</taxon>
        <taxon>Paspalinae</taxon>
        <taxon>Paspalum</taxon>
    </lineage>
</organism>
<evidence type="ECO:0000259" key="2">
    <source>
        <dbReference type="Pfam" id="PF00646"/>
    </source>
</evidence>
<dbReference type="EMBL" id="CP144751">
    <property type="protein sequence ID" value="WVZ87131.1"/>
    <property type="molecule type" value="Genomic_DNA"/>
</dbReference>
<dbReference type="Proteomes" id="UP001341281">
    <property type="component" value="Chromosome 07"/>
</dbReference>